<keyword evidence="1" id="KW-0812">Transmembrane</keyword>
<protein>
    <recommendedName>
        <fullName evidence="2">Prion-inhibition and propagation HeLo domain-containing protein</fullName>
    </recommendedName>
</protein>
<feature type="domain" description="Prion-inhibition and propagation HeLo" evidence="2">
    <location>
        <begin position="27"/>
        <end position="88"/>
    </location>
</feature>
<evidence type="ECO:0000313" key="4">
    <source>
        <dbReference type="Proteomes" id="UP000294003"/>
    </source>
</evidence>
<keyword evidence="1" id="KW-0472">Membrane</keyword>
<feature type="transmembrane region" description="Helical" evidence="1">
    <location>
        <begin position="6"/>
        <end position="26"/>
    </location>
</feature>
<dbReference type="EMBL" id="QJNS01000708">
    <property type="protein sequence ID" value="RYO75112.1"/>
    <property type="molecule type" value="Genomic_DNA"/>
</dbReference>
<reference evidence="3 4" key="1">
    <citation type="submission" date="2018-06" db="EMBL/GenBank/DDBJ databases">
        <title>Complete Genomes of Monosporascus.</title>
        <authorList>
            <person name="Robinson A.J."/>
            <person name="Natvig D.O."/>
        </authorList>
    </citation>
    <scope>NUCLEOTIDE SEQUENCE [LARGE SCALE GENOMIC DNA]</scope>
    <source>
        <strain evidence="3 4">CBS 609.92</strain>
    </source>
</reference>
<dbReference type="InterPro" id="IPR029498">
    <property type="entry name" value="HeLo_dom"/>
</dbReference>
<evidence type="ECO:0000256" key="1">
    <source>
        <dbReference type="SAM" id="Phobius"/>
    </source>
</evidence>
<name>A0ABY0GRZ4_9PEZI</name>
<organism evidence="3 4">
    <name type="scientific">Monosporascus cannonballus</name>
    <dbReference type="NCBI Taxonomy" id="155416"/>
    <lineage>
        <taxon>Eukaryota</taxon>
        <taxon>Fungi</taxon>
        <taxon>Dikarya</taxon>
        <taxon>Ascomycota</taxon>
        <taxon>Pezizomycotina</taxon>
        <taxon>Sordariomycetes</taxon>
        <taxon>Xylariomycetidae</taxon>
        <taxon>Xylariales</taxon>
        <taxon>Xylariales incertae sedis</taxon>
        <taxon>Monosporascus</taxon>
    </lineage>
</organism>
<keyword evidence="4" id="KW-1185">Reference proteome</keyword>
<gene>
    <name evidence="3" type="ORF">DL762_010165</name>
</gene>
<dbReference type="Proteomes" id="UP000294003">
    <property type="component" value="Unassembled WGS sequence"/>
</dbReference>
<sequence length="226" mass="24240">MEPVGLAVSVVGLAGLFSTCIDCFHLRLRLLAWGRAFGFIDGDGSDAQTDRWSEEVRSAVPETLHRIAALLQDHRTLSRRYGLSRAGPATLTPGFSFGQFGIAHVIRPEAICHPIGSSVGNRDKQKFGKLFIQAEVESICDVSELEIVEQAWIGGRNPAADTAGLRLSQLQRVGNSSSTRPVETAGSAVGTSASTGFYDWELIPEAADLIYCPTEALSPSPPQGLM</sequence>
<accession>A0ABY0GRZ4</accession>
<dbReference type="Gene3D" id="1.20.120.1020">
    <property type="entry name" value="Prion-inhibition and propagation, HeLo domain"/>
    <property type="match status" value="1"/>
</dbReference>
<comment type="caution">
    <text evidence="3">The sequence shown here is derived from an EMBL/GenBank/DDBJ whole genome shotgun (WGS) entry which is preliminary data.</text>
</comment>
<dbReference type="Pfam" id="PF14479">
    <property type="entry name" value="HeLo"/>
    <property type="match status" value="1"/>
</dbReference>
<evidence type="ECO:0000313" key="3">
    <source>
        <dbReference type="EMBL" id="RYO75112.1"/>
    </source>
</evidence>
<dbReference type="InterPro" id="IPR038305">
    <property type="entry name" value="HeLo_sf"/>
</dbReference>
<keyword evidence="1" id="KW-1133">Transmembrane helix</keyword>
<evidence type="ECO:0000259" key="2">
    <source>
        <dbReference type="Pfam" id="PF14479"/>
    </source>
</evidence>
<proteinExistence type="predicted"/>